<dbReference type="InterPro" id="IPR043129">
    <property type="entry name" value="ATPase_NBD"/>
</dbReference>
<dbReference type="InterPro" id="IPR004000">
    <property type="entry name" value="Actin"/>
</dbReference>
<sequence>MRLPVIINSSSGGGSTIVTPVVHCRSLAQAVISSTVAGEVLTDCLTRRLENNGQVLVAAAQNWTESYRNYYKRKFASAIKEKLCRFSEAPHHDVESYELPDGRTIEVGAERFQIPEIPFSPSMVQDATVMSTLANAFDDGIVEIDGIENAENIASHAGLTEMVINCINKCEGCHHAELYSNILLTGGPTSEPQLKERLQKDVQ</sequence>
<evidence type="ECO:0000313" key="2">
    <source>
        <dbReference type="Proteomes" id="UP000315295"/>
    </source>
</evidence>
<comment type="caution">
    <text evidence="1">The sequence shown here is derived from an EMBL/GenBank/DDBJ whole genome shotgun (WGS) entry which is preliminary data.</text>
</comment>
<evidence type="ECO:0000313" key="1">
    <source>
        <dbReference type="EMBL" id="TQE11794.1"/>
    </source>
</evidence>
<keyword evidence="2" id="KW-1185">Reference proteome</keyword>
<accession>A0A540NL86</accession>
<dbReference type="Gene3D" id="3.90.640.10">
    <property type="entry name" value="Actin, Chain A, domain 4"/>
    <property type="match status" value="1"/>
</dbReference>
<organism evidence="1 2">
    <name type="scientific">Malus baccata</name>
    <name type="common">Siberian crab apple</name>
    <name type="synonym">Pyrus baccata</name>
    <dbReference type="NCBI Taxonomy" id="106549"/>
    <lineage>
        <taxon>Eukaryota</taxon>
        <taxon>Viridiplantae</taxon>
        <taxon>Streptophyta</taxon>
        <taxon>Embryophyta</taxon>
        <taxon>Tracheophyta</taxon>
        <taxon>Spermatophyta</taxon>
        <taxon>Magnoliopsida</taxon>
        <taxon>eudicotyledons</taxon>
        <taxon>Gunneridae</taxon>
        <taxon>Pentapetalae</taxon>
        <taxon>rosids</taxon>
        <taxon>fabids</taxon>
        <taxon>Rosales</taxon>
        <taxon>Rosaceae</taxon>
        <taxon>Amygdaloideae</taxon>
        <taxon>Maleae</taxon>
        <taxon>Malus</taxon>
    </lineage>
</organism>
<reference evidence="1 2" key="1">
    <citation type="journal article" date="2019" name="G3 (Bethesda)">
        <title>Sequencing of a Wild Apple (Malus baccata) Genome Unravels the Differences Between Cultivated and Wild Apple Species Regarding Disease Resistance and Cold Tolerance.</title>
        <authorList>
            <person name="Chen X."/>
        </authorList>
    </citation>
    <scope>NUCLEOTIDE SEQUENCE [LARGE SCALE GENOMIC DNA]</scope>
    <source>
        <strain evidence="2">cv. Shandingzi</strain>
        <tissue evidence="1">Leaves</tissue>
    </source>
</reference>
<dbReference type="Gene3D" id="3.30.420.40">
    <property type="match status" value="1"/>
</dbReference>
<dbReference type="SUPFAM" id="SSF53067">
    <property type="entry name" value="Actin-like ATPase domain"/>
    <property type="match status" value="1"/>
</dbReference>
<protein>
    <submittedName>
        <fullName evidence="1">Uncharacterized protein</fullName>
    </submittedName>
</protein>
<dbReference type="AlphaFoldDB" id="A0A540NL86"/>
<dbReference type="Proteomes" id="UP000315295">
    <property type="component" value="Unassembled WGS sequence"/>
</dbReference>
<dbReference type="Pfam" id="PF00022">
    <property type="entry name" value="Actin"/>
    <property type="match status" value="1"/>
</dbReference>
<name>A0A540NL86_MALBA</name>
<dbReference type="PANTHER" id="PTHR11937">
    <property type="entry name" value="ACTIN"/>
    <property type="match status" value="1"/>
</dbReference>
<dbReference type="EMBL" id="VIEB01000026">
    <property type="protein sequence ID" value="TQE11794.1"/>
    <property type="molecule type" value="Genomic_DNA"/>
</dbReference>
<gene>
    <name evidence="1" type="ORF">C1H46_002636</name>
</gene>
<proteinExistence type="predicted"/>
<dbReference type="STRING" id="106549.A0A540NL86"/>